<evidence type="ECO:0000256" key="1">
    <source>
        <dbReference type="SAM" id="MobiDB-lite"/>
    </source>
</evidence>
<evidence type="ECO:0000259" key="4">
    <source>
        <dbReference type="Pfam" id="PF25472"/>
    </source>
</evidence>
<feature type="domain" description="DUF7902" evidence="4">
    <location>
        <begin position="628"/>
        <end position="712"/>
    </location>
</feature>
<organism evidence="5 6">
    <name type="scientific">Streptomyces buecherae</name>
    <dbReference type="NCBI Taxonomy" id="2763006"/>
    <lineage>
        <taxon>Bacteria</taxon>
        <taxon>Bacillati</taxon>
        <taxon>Actinomycetota</taxon>
        <taxon>Actinomycetes</taxon>
        <taxon>Kitasatosporales</taxon>
        <taxon>Streptomycetaceae</taxon>
        <taxon>Streptomyces</taxon>
    </lineage>
</organism>
<evidence type="ECO:0000259" key="2">
    <source>
        <dbReference type="Pfam" id="PF00004"/>
    </source>
</evidence>
<accession>A0A7H8NA84</accession>
<feature type="region of interest" description="Disordered" evidence="1">
    <location>
        <begin position="1"/>
        <end position="36"/>
    </location>
</feature>
<dbReference type="InterPro" id="IPR020958">
    <property type="entry name" value="DUF3686"/>
</dbReference>
<reference evidence="5 6" key="1">
    <citation type="submission" date="2020-06" db="EMBL/GenBank/DDBJ databases">
        <title>Genome mining for natural products.</title>
        <authorList>
            <person name="Zhang B."/>
            <person name="Shi J."/>
            <person name="Ge H."/>
        </authorList>
    </citation>
    <scope>NUCLEOTIDE SEQUENCE [LARGE SCALE GENOMIC DNA]</scope>
    <source>
        <strain evidence="5 6">NA00687</strain>
    </source>
</reference>
<proteinExistence type="predicted"/>
<dbReference type="SUPFAM" id="SSF52540">
    <property type="entry name" value="P-loop containing nucleoside triphosphate hydrolases"/>
    <property type="match status" value="1"/>
</dbReference>
<dbReference type="EMBL" id="CP054929">
    <property type="protein sequence ID" value="QKW51341.1"/>
    <property type="molecule type" value="Genomic_DNA"/>
</dbReference>
<dbReference type="Pfam" id="PF00004">
    <property type="entry name" value="AAA"/>
    <property type="match status" value="1"/>
</dbReference>
<gene>
    <name evidence="5" type="ORF">HUT08_19375</name>
</gene>
<feature type="region of interest" description="Disordered" evidence="1">
    <location>
        <begin position="1707"/>
        <end position="1742"/>
    </location>
</feature>
<feature type="compositionally biased region" description="Gly residues" evidence="1">
    <location>
        <begin position="1"/>
        <end position="27"/>
    </location>
</feature>
<dbReference type="GO" id="GO:0005524">
    <property type="term" value="F:ATP binding"/>
    <property type="evidence" value="ECO:0007669"/>
    <property type="project" value="InterPro"/>
</dbReference>
<evidence type="ECO:0000313" key="5">
    <source>
        <dbReference type="EMBL" id="QKW51341.1"/>
    </source>
</evidence>
<dbReference type="Pfam" id="PF12458">
    <property type="entry name" value="DUF3686"/>
    <property type="match status" value="1"/>
</dbReference>
<name>A0A7H8NA84_9ACTN</name>
<dbReference type="Gene3D" id="3.40.50.300">
    <property type="entry name" value="P-loop containing nucleotide triphosphate hydrolases"/>
    <property type="match status" value="1"/>
</dbReference>
<dbReference type="InterPro" id="IPR057224">
    <property type="entry name" value="DUF7902"/>
</dbReference>
<keyword evidence="6" id="KW-1185">Reference proteome</keyword>
<dbReference type="InterPro" id="IPR003959">
    <property type="entry name" value="ATPase_AAA_core"/>
</dbReference>
<evidence type="ECO:0000313" key="6">
    <source>
        <dbReference type="Proteomes" id="UP000509303"/>
    </source>
</evidence>
<dbReference type="GO" id="GO:0016887">
    <property type="term" value="F:ATP hydrolysis activity"/>
    <property type="evidence" value="ECO:0007669"/>
    <property type="project" value="InterPro"/>
</dbReference>
<feature type="domain" description="DUF3686" evidence="3">
    <location>
        <begin position="55"/>
        <end position="507"/>
    </location>
</feature>
<evidence type="ECO:0000259" key="3">
    <source>
        <dbReference type="Pfam" id="PF12458"/>
    </source>
</evidence>
<dbReference type="Proteomes" id="UP000509303">
    <property type="component" value="Chromosome"/>
</dbReference>
<dbReference type="InterPro" id="IPR027417">
    <property type="entry name" value="P-loop_NTPase"/>
</dbReference>
<sequence>MQTGTGSGTGAGASVGASVGAGDGTRGGTENEAGNGLDAGTYEVLRGRLGARAAELARRAEALNASRTAAFGSTELTLTGTEQVRTERASVPRDVVAVGELLLFGYNTAAGPESGATTVGDVFALYDRELNPLPTDAAPGLLDDPAFRHEFDALYRYYRAARLLQLRLVNGKLLAVFQTGEKADDLRVLRWALPATGGGPARFLDARGERDHTFPAPHDVTWTATTREDHVLGRFPHIAVDGGTVYVATVGGALTVKTENTTERGDGVYREPVDEPLQSLADADVAYARVGPLVLLRIRPYKEEDWRYLVFHTVTHAVARLDGIGQSCQRLPDDQGIVFPGGYCLATGAVKTFDADTDGLTFTHAVRSPNGEDVLYAFHARASGRTLLLAYNTIREEIATPLPCLGYALFEDGTLVALRAAASAADGPGEAARVHPTQLWHTPYVSDTYAAGSAAGAGPLARIGNADLVRGIAECLSIARQVADTEPTAERYRALVAACARAADRFHWLGDAEVGDLRGPLVEVRETAEQVLAEFATVQDLTRRAADALADRAAHIARLVRRVRGEAPATAEEWVARIGELRQAQGRLVTLKEMRYADVARIDTLADDIESDIAGTARRAVAFLQRADAFAGYRAQAEELTATAEAIETVAAADPLAERIAERSAELRGGTEVIARLDIGDATVRTAILEQIAEVTGGLNRARATLDARRRELADREGRAEFAAEFALLGQSVTGALAACDNPRECDAQLATLLLRLEDLEARFADHDGFRAEIDARRTEVSDAFAARRQTLEDAAARRAAALADSAARVLETLTRRAGALPDREAVATFFTSDALVVKVRRTADQLRDLGEGVRAEELAGRLAAAREDALRALRDRTELYADGGETIRLGEHRFAVSTQTPELTLLPDADGRAMVLALTGTDYRAPVTDPALAATRAYWRQTLPSESPEVYRAEHLAARLLADHGAPTLSAVSQEELADLVRRAAEEAYDEGYERGVHDRDATAILTAVLRLHEGAELLRYPAGARARAALFWAHGTTEAARASWTREAVSLARARDTFGSAPGLGALRAELAARIGEFTLTTPDNEGTAEAVGDEGGAGDRAEDTAGLAAAYLVEELARGGAFVTGLAARELLDAFGRAVGPAGAVPPYGADVRAQLSAGDPKAAYRLVHGWLTAYAAAGDRGEVGPGDLAEAVAIEICPGLGRRTVEAELTARVEGLLGTHPRVDGRALELRIDDFHARTSDFAARVAPGFRAYQRRRAELIATERARLRIAEYRPRVMSSFVRNRLVDEVYLPLIGDNLARQIGASGDAKRTDSSGLLLLVSPPGYGKTTLVEYVAERLGLLLVKVNGPALGHGVTSLDPAEAPNATARREVEKINFALAAGNNVLLYLDDIQHTSPELLQKFIPLCDATRRMEGVRDGEAHTYDLRGKRFAVCMAGNPYTESGRRFRVPDMLANRADVWNLGDVLTGREEAFEASFVENALPSNPTLAPLATRDRADLDLLVRLASGDPTAQRDRLAHPYAPAELDRVLAVLRHVLAARKTVLAVNAAYIASAAQSDETRTEPPFGLQGSYRDMNQITSRISPAMNAAELSALIDDHYRNEAQTLGAAAESSLLKLASLRGTLTEEQAVRWKELCGAGGGGVVDVGEGGGASVSVGTPVGVGTPGAAGLGEAVAVLGLLADRIAAVESAITRATDPRHLLSQPAGRHAARGAGGEGAVGTGTVAGAQGDDGGGAGGL</sequence>
<protein>
    <submittedName>
        <fullName evidence="5">DNA repair ATPase</fullName>
    </submittedName>
</protein>
<feature type="domain" description="ATPase AAA-type core" evidence="2">
    <location>
        <begin position="1322"/>
        <end position="1397"/>
    </location>
</feature>
<dbReference type="Pfam" id="PF25472">
    <property type="entry name" value="DUF7902"/>
    <property type="match status" value="1"/>
</dbReference>
<dbReference type="RefSeq" id="WP_176163062.1">
    <property type="nucleotide sequence ID" value="NZ_CP054929.1"/>
</dbReference>
<feature type="compositionally biased region" description="Gly residues" evidence="1">
    <location>
        <begin position="1733"/>
        <end position="1742"/>
    </location>
</feature>